<dbReference type="CDD" id="cd04321">
    <property type="entry name" value="ScAspRS_mt_like_N"/>
    <property type="match status" value="1"/>
</dbReference>
<dbReference type="Pfam" id="PF00152">
    <property type="entry name" value="tRNA-synt_2"/>
    <property type="match status" value="1"/>
</dbReference>
<dbReference type="GO" id="GO:0005524">
    <property type="term" value="F:ATP binding"/>
    <property type="evidence" value="ECO:0007669"/>
    <property type="project" value="UniProtKB-KW"/>
</dbReference>
<proteinExistence type="inferred from homology"/>
<evidence type="ECO:0000256" key="3">
    <source>
        <dbReference type="ARBA" id="ARBA00022741"/>
    </source>
</evidence>
<keyword evidence="2" id="KW-0436">Ligase</keyword>
<dbReference type="EMBL" id="LMYN01000101">
    <property type="protein sequence ID" value="KSA00150.1"/>
    <property type="molecule type" value="Genomic_DNA"/>
</dbReference>
<dbReference type="Proteomes" id="UP000054251">
    <property type="component" value="Unassembled WGS sequence"/>
</dbReference>
<feature type="domain" description="Aminoacyl-transfer RNA synthetases class-II family profile" evidence="7">
    <location>
        <begin position="198"/>
        <end position="665"/>
    </location>
</feature>
<keyword evidence="4" id="KW-0067">ATP-binding</keyword>
<keyword evidence="9" id="KW-1185">Reference proteome</keyword>
<evidence type="ECO:0000256" key="6">
    <source>
        <dbReference type="ARBA" id="ARBA00023146"/>
    </source>
</evidence>
<dbReference type="InterPro" id="IPR006195">
    <property type="entry name" value="aa-tRNA-synth_II"/>
</dbReference>
<dbReference type="InterPro" id="IPR004364">
    <property type="entry name" value="Aa-tRNA-synt_II"/>
</dbReference>
<dbReference type="InterPro" id="IPR004524">
    <property type="entry name" value="Asp-tRNA-ligase_1"/>
</dbReference>
<organism evidence="8 9">
    <name type="scientific">Debaryomyces fabryi</name>
    <dbReference type="NCBI Taxonomy" id="58627"/>
    <lineage>
        <taxon>Eukaryota</taxon>
        <taxon>Fungi</taxon>
        <taxon>Dikarya</taxon>
        <taxon>Ascomycota</taxon>
        <taxon>Saccharomycotina</taxon>
        <taxon>Pichiomycetes</taxon>
        <taxon>Debaryomycetaceae</taxon>
        <taxon>Debaryomyces</taxon>
    </lineage>
</organism>
<dbReference type="SUPFAM" id="SSF55681">
    <property type="entry name" value="Class II aaRS and biotin synthetases"/>
    <property type="match status" value="1"/>
</dbReference>
<dbReference type="NCBIfam" id="TIGR00459">
    <property type="entry name" value="aspS_bact"/>
    <property type="match status" value="1"/>
</dbReference>
<evidence type="ECO:0000313" key="8">
    <source>
        <dbReference type="EMBL" id="KSA00150.1"/>
    </source>
</evidence>
<dbReference type="OrthoDB" id="439710at2759"/>
<dbReference type="PRINTS" id="PR01042">
    <property type="entry name" value="TRNASYNTHASP"/>
</dbReference>
<dbReference type="InterPro" id="IPR002312">
    <property type="entry name" value="Asp/Asn-tRNA-synth_IIb"/>
</dbReference>
<dbReference type="PANTHER" id="PTHR22594">
    <property type="entry name" value="ASPARTYL/LYSYL-TRNA SYNTHETASE"/>
    <property type="match status" value="1"/>
</dbReference>
<keyword evidence="3" id="KW-0547">Nucleotide-binding</keyword>
<dbReference type="RefSeq" id="XP_015466252.1">
    <property type="nucleotide sequence ID" value="XM_015612938.1"/>
</dbReference>
<dbReference type="SUPFAM" id="SSF50249">
    <property type="entry name" value="Nucleic acid-binding proteins"/>
    <property type="match status" value="1"/>
</dbReference>
<accession>A0A0V1PVB9</accession>
<dbReference type="Gene3D" id="3.30.930.10">
    <property type="entry name" value="Bira Bifunctional Protein, Domain 2"/>
    <property type="match status" value="1"/>
</dbReference>
<evidence type="ECO:0000256" key="5">
    <source>
        <dbReference type="ARBA" id="ARBA00022917"/>
    </source>
</evidence>
<dbReference type="InterPro" id="IPR012340">
    <property type="entry name" value="NA-bd_OB-fold"/>
</dbReference>
<keyword evidence="5" id="KW-0648">Protein biosynthesis</keyword>
<keyword evidence="6" id="KW-0030">Aminoacyl-tRNA synthetase</keyword>
<comment type="caution">
    <text evidence="8">The sequence shown here is derived from an EMBL/GenBank/DDBJ whole genome shotgun (WGS) entry which is preliminary data.</text>
</comment>
<reference evidence="8 9" key="1">
    <citation type="submission" date="2015-11" db="EMBL/GenBank/DDBJ databases">
        <title>The genome of Debaryomyces fabryi.</title>
        <authorList>
            <person name="Tafer H."/>
            <person name="Lopandic K."/>
        </authorList>
    </citation>
    <scope>NUCLEOTIDE SEQUENCE [LARGE SCALE GENOMIC DNA]</scope>
    <source>
        <strain evidence="8 9">CBS 789</strain>
    </source>
</reference>
<sequence length="705" mass="80817">MLGIGKRVGSSRILSTSSILLKRTLFASHKSHNVSKLPNKEKTLAKFNFPVATCTIRDINQDIDEILRNETANITLNGHIHKKPRIMATRSFAELRDSNGDITQILLSPEHTPTKFFELLKETTAEDSVSVSGTVQLKQVKAGDECKKWELVVHNYQILNHSNLDAARLDKLKHSSPKDLPPQFRYLQLRTPFYQNALRVRSKVANLVRNIFVEKHDFVEIETPLLFKSTPEGAREFLVPTRLHDKFYALPQSPQQYKQILMSSGFTRYFQIAKCFRDEDLRADRQPEFTQIDMEMSYINNSDQVGLVVEDLIHNIWNKVANVPTYRVNSDDLLEKINFEDRDTLAFSKMNYIDALSNYGIDKPDLRSSLKFKNISTFFLPIKSKENFPVLEVCILKGALESSKKSKVPSVLTDANNYSKRKPIVLGIKSKQDAQSWYQKFVDKNVIQKTATFDENELHRYLGLEVGDILAISTRSELPYENPTPLGKFRQLAIAQYPSKWKRKILDRTTGDIFENYTTDEIFVGSWVVDFPLFNPVEISENKNEEFPEYDFTKFESTHHPFTMAKLEDYDLLESDPLKVRGEHYDLVINGVEVGGGSRRIHDPQLQKYIFENVLKIQNYNDLFGHLLHALSMGCPPHAGLALGFDRLCTMLIGSTSIRDVIAFPKNQSGIDTVVDSPSHVNEKTLNEYHITTIVNEDVNRNTRM</sequence>
<dbReference type="Gene3D" id="2.40.50.140">
    <property type="entry name" value="Nucleic acid-binding proteins"/>
    <property type="match status" value="1"/>
</dbReference>
<dbReference type="GO" id="GO:0006422">
    <property type="term" value="P:aspartyl-tRNA aminoacylation"/>
    <property type="evidence" value="ECO:0007669"/>
    <property type="project" value="TreeGrafter"/>
</dbReference>
<dbReference type="PANTHER" id="PTHR22594:SF5">
    <property type="entry name" value="ASPARTATE--TRNA LIGASE, MITOCHONDRIAL"/>
    <property type="match status" value="1"/>
</dbReference>
<evidence type="ECO:0000259" key="7">
    <source>
        <dbReference type="PROSITE" id="PS50862"/>
    </source>
</evidence>
<evidence type="ECO:0000256" key="1">
    <source>
        <dbReference type="ARBA" id="ARBA00006303"/>
    </source>
</evidence>
<evidence type="ECO:0000313" key="9">
    <source>
        <dbReference type="Proteomes" id="UP000054251"/>
    </source>
</evidence>
<name>A0A0V1PVB9_9ASCO</name>
<protein>
    <recommendedName>
        <fullName evidence="7">Aminoacyl-transfer RNA synthetases class-II family profile domain-containing protein</fullName>
    </recommendedName>
</protein>
<dbReference type="PROSITE" id="PS50862">
    <property type="entry name" value="AA_TRNA_LIGASE_II"/>
    <property type="match status" value="1"/>
</dbReference>
<dbReference type="GeneID" id="26841118"/>
<dbReference type="GO" id="GO:0004815">
    <property type="term" value="F:aspartate-tRNA ligase activity"/>
    <property type="evidence" value="ECO:0007669"/>
    <property type="project" value="TreeGrafter"/>
</dbReference>
<evidence type="ECO:0000256" key="4">
    <source>
        <dbReference type="ARBA" id="ARBA00022840"/>
    </source>
</evidence>
<comment type="similarity">
    <text evidence="1">Belongs to the class-II aminoacyl-tRNA synthetase family. Type 1 subfamily.</text>
</comment>
<dbReference type="AlphaFoldDB" id="A0A0V1PVB9"/>
<evidence type="ECO:0000256" key="2">
    <source>
        <dbReference type="ARBA" id="ARBA00022598"/>
    </source>
</evidence>
<dbReference type="Gene3D" id="3.30.1360.30">
    <property type="entry name" value="GAD-like domain"/>
    <property type="match status" value="1"/>
</dbReference>
<dbReference type="InterPro" id="IPR045864">
    <property type="entry name" value="aa-tRNA-synth_II/BPL/LPL"/>
</dbReference>
<dbReference type="InterPro" id="IPR004115">
    <property type="entry name" value="GAD-like_sf"/>
</dbReference>
<dbReference type="HAMAP" id="MF_00044">
    <property type="entry name" value="Asp_tRNA_synth_type1"/>
    <property type="match status" value="1"/>
</dbReference>
<dbReference type="GO" id="GO:0005739">
    <property type="term" value="C:mitochondrion"/>
    <property type="evidence" value="ECO:0007669"/>
    <property type="project" value="TreeGrafter"/>
</dbReference>
<dbReference type="NCBIfam" id="NF001750">
    <property type="entry name" value="PRK00476.1"/>
    <property type="match status" value="1"/>
</dbReference>
<gene>
    <name evidence="8" type="ORF">AC631_04109</name>
</gene>